<protein>
    <submittedName>
        <fullName evidence="1">Uncharacterized protein</fullName>
    </submittedName>
</protein>
<evidence type="ECO:0000313" key="1">
    <source>
        <dbReference type="EMBL" id="MBB2180869.1"/>
    </source>
</evidence>
<keyword evidence="2" id="KW-1185">Reference proteome</keyword>
<organism evidence="1 2">
    <name type="scientific">Gluconacetobacter tumulicola</name>
    <dbReference type="NCBI Taxonomy" id="1017177"/>
    <lineage>
        <taxon>Bacteria</taxon>
        <taxon>Pseudomonadati</taxon>
        <taxon>Pseudomonadota</taxon>
        <taxon>Alphaproteobacteria</taxon>
        <taxon>Acetobacterales</taxon>
        <taxon>Acetobacteraceae</taxon>
        <taxon>Gluconacetobacter</taxon>
    </lineage>
</organism>
<gene>
    <name evidence="1" type="ORF">HLH29_17185</name>
</gene>
<sequence length="134" mass="14883">MAITLEELRAKYNTTTTMPKKAAKSNLAVNKFIARCEEQIDFATQLKGGAVRPRKANGDEVHHSSMTFGPDGNGAYAVTLKYGPKTLNPFIGEEKPRKRADLDAVIEFYQDFIELAKSDPMAINTLIAQVQKKH</sequence>
<dbReference type="Proteomes" id="UP000525623">
    <property type="component" value="Unassembled WGS sequence"/>
</dbReference>
<dbReference type="EMBL" id="JABEQL010000034">
    <property type="protein sequence ID" value="MBB2180869.1"/>
    <property type="molecule type" value="Genomic_DNA"/>
</dbReference>
<reference evidence="1 2" key="1">
    <citation type="submission" date="2020-04" db="EMBL/GenBank/DDBJ databases">
        <title>Description of novel Gluconacetobacter.</title>
        <authorList>
            <person name="Sombolestani A."/>
        </authorList>
    </citation>
    <scope>NUCLEOTIDE SEQUENCE [LARGE SCALE GENOMIC DNA]</scope>
    <source>
        <strain evidence="1 2">LMG 27725</strain>
    </source>
</reference>
<dbReference type="AlphaFoldDB" id="A0A7W4P8D2"/>
<dbReference type="RefSeq" id="WP_182968598.1">
    <property type="nucleotide sequence ID" value="NZ_BAABGC010000060.1"/>
</dbReference>
<accession>A0A7W4P8D2</accession>
<evidence type="ECO:0000313" key="2">
    <source>
        <dbReference type="Proteomes" id="UP000525623"/>
    </source>
</evidence>
<comment type="caution">
    <text evidence="1">The sequence shown here is derived from an EMBL/GenBank/DDBJ whole genome shotgun (WGS) entry which is preliminary data.</text>
</comment>
<name>A0A7W4P8D2_9PROT</name>
<proteinExistence type="predicted"/>